<evidence type="ECO:0000313" key="1">
    <source>
        <dbReference type="EMBL" id="QHS84068.1"/>
    </source>
</evidence>
<name>A0A6C0AWF2_9ZZZZ</name>
<proteinExistence type="predicted"/>
<sequence>MKFSLFLLFMGAYKNNIISKTKLYFELGNNYNSIPKKIDQYNTTKKSLEIGDAAMIPLKDVPKHTLIW</sequence>
<dbReference type="EMBL" id="MN738772">
    <property type="protein sequence ID" value="QHS84068.1"/>
    <property type="molecule type" value="Genomic_DNA"/>
</dbReference>
<protein>
    <submittedName>
        <fullName evidence="1">Uncharacterized protein</fullName>
    </submittedName>
</protein>
<dbReference type="AlphaFoldDB" id="A0A6C0AWF2"/>
<organism evidence="1">
    <name type="scientific">viral metagenome</name>
    <dbReference type="NCBI Taxonomy" id="1070528"/>
    <lineage>
        <taxon>unclassified sequences</taxon>
        <taxon>metagenomes</taxon>
        <taxon>organismal metagenomes</taxon>
    </lineage>
</organism>
<accession>A0A6C0AWF2</accession>
<reference evidence="1" key="1">
    <citation type="journal article" date="2020" name="Nature">
        <title>Giant virus diversity and host interactions through global metagenomics.</title>
        <authorList>
            <person name="Schulz F."/>
            <person name="Roux S."/>
            <person name="Paez-Espino D."/>
            <person name="Jungbluth S."/>
            <person name="Walsh D.A."/>
            <person name="Denef V.J."/>
            <person name="McMahon K.D."/>
            <person name="Konstantinidis K.T."/>
            <person name="Eloe-Fadrosh E.A."/>
            <person name="Kyrpides N.C."/>
            <person name="Woyke T."/>
        </authorList>
    </citation>
    <scope>NUCLEOTIDE SEQUENCE</scope>
    <source>
        <strain evidence="1">GVMAG-S-ERX555965-48</strain>
    </source>
</reference>